<evidence type="ECO:0000256" key="2">
    <source>
        <dbReference type="ARBA" id="ARBA00022448"/>
    </source>
</evidence>
<evidence type="ECO:0000256" key="6">
    <source>
        <dbReference type="ARBA" id="ARBA00022989"/>
    </source>
</evidence>
<feature type="transmembrane region" description="Helical" evidence="9">
    <location>
        <begin position="86"/>
        <end position="107"/>
    </location>
</feature>
<dbReference type="STRING" id="1619234.SAMN05421730_104119"/>
<keyword evidence="4" id="KW-0997">Cell inner membrane</keyword>
<evidence type="ECO:0000256" key="7">
    <source>
        <dbReference type="ARBA" id="ARBA00023136"/>
    </source>
</evidence>
<dbReference type="EMBL" id="FMKA01000041">
    <property type="protein sequence ID" value="SCP99441.1"/>
    <property type="molecule type" value="Genomic_DNA"/>
</dbReference>
<comment type="subcellular location">
    <subcellularLocation>
        <location evidence="1">Cell inner membrane</location>
        <topology evidence="1">Multi-pass membrane protein</topology>
    </subcellularLocation>
</comment>
<gene>
    <name evidence="11" type="ORF">SAMN05421730_104119</name>
</gene>
<dbReference type="InterPro" id="IPR007387">
    <property type="entry name" value="TRAP_DctQ"/>
</dbReference>
<organism evidence="11 12">
    <name type="scientific">Anaerobium acetethylicum</name>
    <dbReference type="NCBI Taxonomy" id="1619234"/>
    <lineage>
        <taxon>Bacteria</taxon>
        <taxon>Bacillati</taxon>
        <taxon>Bacillota</taxon>
        <taxon>Clostridia</taxon>
        <taxon>Lachnospirales</taxon>
        <taxon>Lachnospiraceae</taxon>
        <taxon>Anaerobium</taxon>
    </lineage>
</organism>
<name>A0A1D3TYD5_9FIRM</name>
<dbReference type="OrthoDB" id="45144at2"/>
<keyword evidence="7 9" id="KW-0472">Membrane</keyword>
<evidence type="ECO:0000256" key="1">
    <source>
        <dbReference type="ARBA" id="ARBA00004429"/>
    </source>
</evidence>
<keyword evidence="2" id="KW-0813">Transport</keyword>
<accession>A0A1D3TYD5</accession>
<evidence type="ECO:0000256" key="5">
    <source>
        <dbReference type="ARBA" id="ARBA00022692"/>
    </source>
</evidence>
<proteinExistence type="inferred from homology"/>
<evidence type="ECO:0000256" key="8">
    <source>
        <dbReference type="ARBA" id="ARBA00038436"/>
    </source>
</evidence>
<feature type="domain" description="Tripartite ATP-independent periplasmic transporters DctQ component" evidence="10">
    <location>
        <begin position="24"/>
        <end position="150"/>
    </location>
</feature>
<feature type="transmembrane region" description="Helical" evidence="9">
    <location>
        <begin position="12"/>
        <end position="36"/>
    </location>
</feature>
<dbReference type="Proteomes" id="UP000199315">
    <property type="component" value="Unassembled WGS sequence"/>
</dbReference>
<evidence type="ECO:0000313" key="12">
    <source>
        <dbReference type="Proteomes" id="UP000199315"/>
    </source>
</evidence>
<dbReference type="GO" id="GO:0005886">
    <property type="term" value="C:plasma membrane"/>
    <property type="evidence" value="ECO:0007669"/>
    <property type="project" value="UniProtKB-SubCell"/>
</dbReference>
<comment type="similarity">
    <text evidence="8">Belongs to the TRAP transporter small permease family.</text>
</comment>
<keyword evidence="5 9" id="KW-0812">Transmembrane</keyword>
<dbReference type="InterPro" id="IPR055348">
    <property type="entry name" value="DctQ"/>
</dbReference>
<evidence type="ECO:0000256" key="9">
    <source>
        <dbReference type="SAM" id="Phobius"/>
    </source>
</evidence>
<sequence>MKKAVDFLQKLQIAAGTVFLTIFLVTVVFQVSSRYVGVTAPWTEEVEMYSFIWAVFMGAGAMVYEKRHFAFTSLNDLIKNEKIKRVLSIVISVIMLFFAVLMVVYGYQVTKQFWGYKWIVFPTLTRGITWMCLPISGATSVIYLIYLIKDDIEHIVKGDLK</sequence>
<dbReference type="AlphaFoldDB" id="A0A1D3TYD5"/>
<keyword evidence="12" id="KW-1185">Reference proteome</keyword>
<dbReference type="GO" id="GO:0022857">
    <property type="term" value="F:transmembrane transporter activity"/>
    <property type="evidence" value="ECO:0007669"/>
    <property type="project" value="TreeGrafter"/>
</dbReference>
<feature type="transmembrane region" description="Helical" evidence="9">
    <location>
        <begin position="127"/>
        <end position="148"/>
    </location>
</feature>
<keyword evidence="3" id="KW-1003">Cell membrane</keyword>
<dbReference type="PANTHER" id="PTHR35011">
    <property type="entry name" value="2,3-DIKETO-L-GULONATE TRAP TRANSPORTER SMALL PERMEASE PROTEIN YIAM"/>
    <property type="match status" value="1"/>
</dbReference>
<evidence type="ECO:0000259" key="10">
    <source>
        <dbReference type="Pfam" id="PF04290"/>
    </source>
</evidence>
<evidence type="ECO:0000313" key="11">
    <source>
        <dbReference type="EMBL" id="SCP99441.1"/>
    </source>
</evidence>
<keyword evidence="6 9" id="KW-1133">Transmembrane helix</keyword>
<feature type="transmembrane region" description="Helical" evidence="9">
    <location>
        <begin position="48"/>
        <end position="65"/>
    </location>
</feature>
<evidence type="ECO:0000256" key="3">
    <source>
        <dbReference type="ARBA" id="ARBA00022475"/>
    </source>
</evidence>
<protein>
    <submittedName>
        <fullName evidence="11">TRAP-type C4-dicarboxylate transport system, small permease component</fullName>
    </submittedName>
</protein>
<evidence type="ECO:0000256" key="4">
    <source>
        <dbReference type="ARBA" id="ARBA00022519"/>
    </source>
</evidence>
<dbReference type="Pfam" id="PF04290">
    <property type="entry name" value="DctQ"/>
    <property type="match status" value="1"/>
</dbReference>
<reference evidence="11 12" key="1">
    <citation type="submission" date="2016-09" db="EMBL/GenBank/DDBJ databases">
        <authorList>
            <person name="Capua I."/>
            <person name="De Benedictis P."/>
            <person name="Joannis T."/>
            <person name="Lombin L.H."/>
            <person name="Cattoli G."/>
        </authorList>
    </citation>
    <scope>NUCLEOTIDE SEQUENCE [LARGE SCALE GENOMIC DNA]</scope>
    <source>
        <strain evidence="11 12">GluBS11</strain>
    </source>
</reference>
<dbReference type="PANTHER" id="PTHR35011:SF11">
    <property type="entry name" value="TRAP TRANSPORTER SMALL PERMEASE PROTEIN"/>
    <property type="match status" value="1"/>
</dbReference>
<dbReference type="GO" id="GO:0015740">
    <property type="term" value="P:C4-dicarboxylate transport"/>
    <property type="evidence" value="ECO:0007669"/>
    <property type="project" value="TreeGrafter"/>
</dbReference>
<dbReference type="RefSeq" id="WP_091236796.1">
    <property type="nucleotide sequence ID" value="NZ_FMKA01000041.1"/>
</dbReference>